<accession>A0A9D3ZGI7</accession>
<proteinExistence type="predicted"/>
<organism evidence="1 2">
    <name type="scientific">Gossypium stocksii</name>
    <dbReference type="NCBI Taxonomy" id="47602"/>
    <lineage>
        <taxon>Eukaryota</taxon>
        <taxon>Viridiplantae</taxon>
        <taxon>Streptophyta</taxon>
        <taxon>Embryophyta</taxon>
        <taxon>Tracheophyta</taxon>
        <taxon>Spermatophyta</taxon>
        <taxon>Magnoliopsida</taxon>
        <taxon>eudicotyledons</taxon>
        <taxon>Gunneridae</taxon>
        <taxon>Pentapetalae</taxon>
        <taxon>rosids</taxon>
        <taxon>malvids</taxon>
        <taxon>Malvales</taxon>
        <taxon>Malvaceae</taxon>
        <taxon>Malvoideae</taxon>
        <taxon>Gossypium</taxon>
    </lineage>
</organism>
<gene>
    <name evidence="1" type="ORF">J1N35_044716</name>
</gene>
<dbReference type="EMBL" id="JAIQCV010000013">
    <property type="protein sequence ID" value="KAH1032542.1"/>
    <property type="molecule type" value="Genomic_DNA"/>
</dbReference>
<sequence length="184" mass="21653">MPESPACTSKNIWGNSYWGKNLYPQCLDESVLVKVANATISKEAWRFCKVLSKVRQSEDVLTSNITRVLAIVNKIKRYRETLLDIRLIDKIVRSLVPKFDYVACVIESKDLDSMTIEQVMGQLQTKEDKFKRRQDKFLEYVLKSKVFLKDNQEEKSQKVRLRRWIRTWAQLWPSDHAAVCLHRC</sequence>
<evidence type="ECO:0000313" key="2">
    <source>
        <dbReference type="Proteomes" id="UP000828251"/>
    </source>
</evidence>
<dbReference type="Pfam" id="PF14223">
    <property type="entry name" value="Retrotran_gag_2"/>
    <property type="match status" value="1"/>
</dbReference>
<dbReference type="AlphaFoldDB" id="A0A9D3ZGI7"/>
<comment type="caution">
    <text evidence="1">The sequence shown here is derived from an EMBL/GenBank/DDBJ whole genome shotgun (WGS) entry which is preliminary data.</text>
</comment>
<dbReference type="Proteomes" id="UP000828251">
    <property type="component" value="Unassembled WGS sequence"/>
</dbReference>
<evidence type="ECO:0000313" key="1">
    <source>
        <dbReference type="EMBL" id="KAH1032542.1"/>
    </source>
</evidence>
<protein>
    <submittedName>
        <fullName evidence="1">Uncharacterized protein</fullName>
    </submittedName>
</protein>
<dbReference type="OrthoDB" id="998400at2759"/>
<reference evidence="1 2" key="1">
    <citation type="journal article" date="2021" name="Plant Biotechnol. J.">
        <title>Multi-omics assisted identification of the key and species-specific regulatory components of drought-tolerant mechanisms in Gossypium stocksii.</title>
        <authorList>
            <person name="Yu D."/>
            <person name="Ke L."/>
            <person name="Zhang D."/>
            <person name="Wu Y."/>
            <person name="Sun Y."/>
            <person name="Mei J."/>
            <person name="Sun J."/>
            <person name="Sun Y."/>
        </authorList>
    </citation>
    <scope>NUCLEOTIDE SEQUENCE [LARGE SCALE GENOMIC DNA]</scope>
    <source>
        <strain evidence="2">cv. E1</strain>
        <tissue evidence="1">Leaf</tissue>
    </source>
</reference>
<name>A0A9D3ZGI7_9ROSI</name>
<keyword evidence="2" id="KW-1185">Reference proteome</keyword>